<feature type="chain" id="PRO_5022063950" evidence="1">
    <location>
        <begin position="32"/>
        <end position="547"/>
    </location>
</feature>
<evidence type="ECO:0000313" key="4">
    <source>
        <dbReference type="Proteomes" id="UP000315403"/>
    </source>
</evidence>
<dbReference type="EMBL" id="SZUV01000001">
    <property type="protein sequence ID" value="TQN50845.1"/>
    <property type="molecule type" value="Genomic_DNA"/>
</dbReference>
<protein>
    <submittedName>
        <fullName evidence="3">Oligopeptide-binding protein AppA</fullName>
    </submittedName>
</protein>
<dbReference type="InterPro" id="IPR039424">
    <property type="entry name" value="SBP_5"/>
</dbReference>
<dbReference type="InterPro" id="IPR030678">
    <property type="entry name" value="Peptide/Ni-bd"/>
</dbReference>
<accession>A0A543Q3E2</accession>
<feature type="domain" description="Solute-binding protein family 5" evidence="2">
    <location>
        <begin position="89"/>
        <end position="462"/>
    </location>
</feature>
<dbReference type="PANTHER" id="PTHR30290">
    <property type="entry name" value="PERIPLASMIC BINDING COMPONENT OF ABC TRANSPORTER"/>
    <property type="match status" value="1"/>
</dbReference>
<dbReference type="CDD" id="cd08513">
    <property type="entry name" value="PBP2_thermophilic_Hb8_like"/>
    <property type="match status" value="1"/>
</dbReference>
<dbReference type="GO" id="GO:0030288">
    <property type="term" value="C:outer membrane-bounded periplasmic space"/>
    <property type="evidence" value="ECO:0007669"/>
    <property type="project" value="UniProtKB-ARBA"/>
</dbReference>
<evidence type="ECO:0000256" key="1">
    <source>
        <dbReference type="SAM" id="SignalP"/>
    </source>
</evidence>
<keyword evidence="1" id="KW-0732">Signal</keyword>
<dbReference type="Gene3D" id="3.40.190.10">
    <property type="entry name" value="Periplasmic binding protein-like II"/>
    <property type="match status" value="1"/>
</dbReference>
<dbReference type="Pfam" id="PF00496">
    <property type="entry name" value="SBP_bac_5"/>
    <property type="match status" value="1"/>
</dbReference>
<dbReference type="AlphaFoldDB" id="A0A543Q3E2"/>
<comment type="caution">
    <text evidence="3">The sequence shown here is derived from an EMBL/GenBank/DDBJ whole genome shotgun (WGS) entry which is preliminary data.</text>
</comment>
<dbReference type="Proteomes" id="UP000315403">
    <property type="component" value="Unassembled WGS sequence"/>
</dbReference>
<dbReference type="Gene3D" id="3.10.105.10">
    <property type="entry name" value="Dipeptide-binding Protein, Domain 3"/>
    <property type="match status" value="1"/>
</dbReference>
<proteinExistence type="predicted"/>
<dbReference type="InterPro" id="IPR000914">
    <property type="entry name" value="SBP_5_dom"/>
</dbReference>
<organism evidence="3 4">
    <name type="scientific">Acidithiobacillus thiooxidans ATCC 19377</name>
    <dbReference type="NCBI Taxonomy" id="637390"/>
    <lineage>
        <taxon>Bacteria</taxon>
        <taxon>Pseudomonadati</taxon>
        <taxon>Pseudomonadota</taxon>
        <taxon>Acidithiobacillia</taxon>
        <taxon>Acidithiobacillales</taxon>
        <taxon>Acidithiobacillaceae</taxon>
        <taxon>Acidithiobacillus</taxon>
    </lineage>
</organism>
<reference evidence="3 4" key="1">
    <citation type="submission" date="2019-03" db="EMBL/GenBank/DDBJ databases">
        <title>New insights into Acidothiobacillus thiooxidans sulfur metabolism through coupled gene expression, solution geochemistry, microscopy and spectroscopy analyses.</title>
        <authorList>
            <person name="Camacho D."/>
            <person name="Frazao R."/>
            <person name="Fouillen A."/>
            <person name="Nanci A."/>
            <person name="Lang B.F."/>
            <person name="Apte S.C."/>
            <person name="Baron C."/>
            <person name="Warren L.A."/>
        </authorList>
    </citation>
    <scope>NUCLEOTIDE SEQUENCE [LARGE SCALE GENOMIC DNA]</scope>
    <source>
        <strain evidence="3 4">ATCC 19377</strain>
    </source>
</reference>
<name>A0A543Q3E2_ACITH</name>
<feature type="signal peptide" evidence="1">
    <location>
        <begin position="1"/>
        <end position="31"/>
    </location>
</feature>
<dbReference type="GO" id="GO:0015833">
    <property type="term" value="P:peptide transport"/>
    <property type="evidence" value="ECO:0007669"/>
    <property type="project" value="TreeGrafter"/>
</dbReference>
<dbReference type="GO" id="GO:1904680">
    <property type="term" value="F:peptide transmembrane transporter activity"/>
    <property type="evidence" value="ECO:0007669"/>
    <property type="project" value="TreeGrafter"/>
</dbReference>
<evidence type="ECO:0000259" key="2">
    <source>
        <dbReference type="Pfam" id="PF00496"/>
    </source>
</evidence>
<dbReference type="GO" id="GO:0043190">
    <property type="term" value="C:ATP-binding cassette (ABC) transporter complex"/>
    <property type="evidence" value="ECO:0007669"/>
    <property type="project" value="InterPro"/>
</dbReference>
<evidence type="ECO:0000313" key="3">
    <source>
        <dbReference type="EMBL" id="TQN50845.1"/>
    </source>
</evidence>
<gene>
    <name evidence="3" type="primary">appA_1</name>
    <name evidence="3" type="ORF">DLNHIDIE_00702</name>
</gene>
<sequence>MAANMKQFSRIMPAFAGVVLFSFALTGSAVAAATSMTTVTSVGLSPPMNVNSLLPVVNNDSSANAQIISLMFRPLLWIGTNLKINWQQSIAKDIVVSPDRRQFTIHLKNWYWSDGRPVTAEDTLACLKLIRAYGSRYLNAGMGGMPDIIAHAKVVNPQTLQITLKRSVNPNWFELNGLSQLFPVPAWRWKQYSIDKLFKLQDNPAMVSVVDGPYKLQHFTLGRGISFVRNDHYSGKPATLEHLHFKMYTSDSSAFWALKTGTIQAGMIPHYLYAAHSMVKNLKTCVSNGGYGFNYVTLNFTNPQVAFFRNVKVRQALALAINQTQIIQIAFHGLGVPSFNPVPTNPDTYLSPEMKKLVANPALAYNPSAAKQMLTEAGWKVGPKGIRMRDGQRLQFTMMVPDTSQTLIAVAEMLKADWQTIGVDMRLRVLPFNLELAKLHPHGNWEASMIVWSYDPDYYPSGDGLFNTGGGGNYGDYSNPLMDRMIYDTTEKNGSRFLYQYENYAYSQQPVIFLPYPEYVVKYANSLTHAQLMEGVYSVDCAPRALP</sequence>
<dbReference type="PIRSF" id="PIRSF002741">
    <property type="entry name" value="MppA"/>
    <property type="match status" value="1"/>
</dbReference>
<dbReference type="SUPFAM" id="SSF53850">
    <property type="entry name" value="Periplasmic binding protein-like II"/>
    <property type="match status" value="1"/>
</dbReference>